<evidence type="ECO:0000256" key="1">
    <source>
        <dbReference type="SAM" id="MobiDB-lite"/>
    </source>
</evidence>
<sequence>MAASVSGATICLQKPGSKGRRARDATSFARRSVAAPRSQHAAKASVIRSDAGAGRGQHCSPLRAVVDAAPIATKKVYLAALIETEFARHAIRESILLAGYMLPWHAWPHGYVYRVTASLVLVSTFGRLSPNFTDPSKTEAMVQWPVTGNDVKELRFPELCLDRLLDQIND</sequence>
<reference evidence="2" key="1">
    <citation type="submission" date="2020-10" db="EMBL/GenBank/DDBJ databases">
        <authorList>
            <person name="Han B."/>
            <person name="Lu T."/>
            <person name="Zhao Q."/>
            <person name="Huang X."/>
            <person name="Zhao Y."/>
        </authorList>
    </citation>
    <scope>NUCLEOTIDE SEQUENCE</scope>
</reference>
<dbReference type="AlphaFoldDB" id="A0A811RNR7"/>
<dbReference type="EMBL" id="CAJGYO010000016">
    <property type="protein sequence ID" value="CAD6272179.1"/>
    <property type="molecule type" value="Genomic_DNA"/>
</dbReference>
<accession>A0A811RNR7</accession>
<name>A0A811RNR7_9POAL</name>
<feature type="region of interest" description="Disordered" evidence="1">
    <location>
        <begin position="13"/>
        <end position="41"/>
    </location>
</feature>
<evidence type="ECO:0000313" key="3">
    <source>
        <dbReference type="Proteomes" id="UP000604825"/>
    </source>
</evidence>
<dbReference type="Proteomes" id="UP000604825">
    <property type="component" value="Unassembled WGS sequence"/>
</dbReference>
<comment type="caution">
    <text evidence="2">The sequence shown here is derived from an EMBL/GenBank/DDBJ whole genome shotgun (WGS) entry which is preliminary data.</text>
</comment>
<keyword evidence="3" id="KW-1185">Reference proteome</keyword>
<proteinExistence type="predicted"/>
<evidence type="ECO:0000313" key="2">
    <source>
        <dbReference type="EMBL" id="CAD6272179.1"/>
    </source>
</evidence>
<organism evidence="2 3">
    <name type="scientific">Miscanthus lutarioriparius</name>
    <dbReference type="NCBI Taxonomy" id="422564"/>
    <lineage>
        <taxon>Eukaryota</taxon>
        <taxon>Viridiplantae</taxon>
        <taxon>Streptophyta</taxon>
        <taxon>Embryophyta</taxon>
        <taxon>Tracheophyta</taxon>
        <taxon>Spermatophyta</taxon>
        <taxon>Magnoliopsida</taxon>
        <taxon>Liliopsida</taxon>
        <taxon>Poales</taxon>
        <taxon>Poaceae</taxon>
        <taxon>PACMAD clade</taxon>
        <taxon>Panicoideae</taxon>
        <taxon>Andropogonodae</taxon>
        <taxon>Andropogoneae</taxon>
        <taxon>Saccharinae</taxon>
        <taxon>Miscanthus</taxon>
    </lineage>
</organism>
<gene>
    <name evidence="2" type="ORF">NCGR_LOCUS55454</name>
</gene>
<protein>
    <submittedName>
        <fullName evidence="2">Uncharacterized protein</fullName>
    </submittedName>
</protein>